<feature type="compositionally biased region" description="Low complexity" evidence="1">
    <location>
        <begin position="60"/>
        <end position="74"/>
    </location>
</feature>
<evidence type="ECO:0000313" key="2">
    <source>
        <dbReference type="EMBL" id="KAH6605029.1"/>
    </source>
</evidence>
<accession>A0A9P8TU09</accession>
<organism evidence="2 3">
    <name type="scientific">Trichoderma cornu-damae</name>
    <dbReference type="NCBI Taxonomy" id="654480"/>
    <lineage>
        <taxon>Eukaryota</taxon>
        <taxon>Fungi</taxon>
        <taxon>Dikarya</taxon>
        <taxon>Ascomycota</taxon>
        <taxon>Pezizomycotina</taxon>
        <taxon>Sordariomycetes</taxon>
        <taxon>Hypocreomycetidae</taxon>
        <taxon>Hypocreales</taxon>
        <taxon>Hypocreaceae</taxon>
        <taxon>Trichoderma</taxon>
    </lineage>
</organism>
<gene>
    <name evidence="2" type="ORF">Trco_006736</name>
</gene>
<name>A0A9P8TU09_9HYPO</name>
<reference evidence="2" key="1">
    <citation type="submission" date="2021-08" db="EMBL/GenBank/DDBJ databases">
        <title>Chromosome-Level Trichoderma cornu-damae using Hi-C Data.</title>
        <authorList>
            <person name="Kim C.S."/>
        </authorList>
    </citation>
    <scope>NUCLEOTIDE SEQUENCE</scope>
    <source>
        <strain evidence="2">KA19-0412C</strain>
    </source>
</reference>
<feature type="compositionally biased region" description="Basic and acidic residues" evidence="1">
    <location>
        <begin position="8"/>
        <end position="20"/>
    </location>
</feature>
<feature type="region of interest" description="Disordered" evidence="1">
    <location>
        <begin position="1"/>
        <end position="121"/>
    </location>
</feature>
<evidence type="ECO:0000313" key="3">
    <source>
        <dbReference type="Proteomes" id="UP000827724"/>
    </source>
</evidence>
<comment type="caution">
    <text evidence="2">The sequence shown here is derived from an EMBL/GenBank/DDBJ whole genome shotgun (WGS) entry which is preliminary data.</text>
</comment>
<feature type="compositionally biased region" description="Low complexity" evidence="1">
    <location>
        <begin position="110"/>
        <end position="121"/>
    </location>
</feature>
<proteinExistence type="predicted"/>
<sequence>MEAVNSDKPVHPRTESESPRDPPSAACRQSRPAIPLEADESDLPPSPRPSNAHVHVTVRPSSQTASSSTASLPSMVAGRAGRTSINTQGYLLTTPMSQDRSARRGRRHPPGSSSSSSSGRCCFGTGGCCFSSSEGACGSDGGGCCCSRFDDDAERAPTSVETVRGG</sequence>
<keyword evidence="3" id="KW-1185">Reference proteome</keyword>
<feature type="compositionally biased region" description="Polar residues" evidence="1">
    <location>
        <begin position="83"/>
        <end position="99"/>
    </location>
</feature>
<dbReference type="Proteomes" id="UP000827724">
    <property type="component" value="Unassembled WGS sequence"/>
</dbReference>
<dbReference type="OrthoDB" id="4590524at2759"/>
<evidence type="ECO:0000256" key="1">
    <source>
        <dbReference type="SAM" id="MobiDB-lite"/>
    </source>
</evidence>
<dbReference type="EMBL" id="JAIWOZ010000005">
    <property type="protein sequence ID" value="KAH6605029.1"/>
    <property type="molecule type" value="Genomic_DNA"/>
</dbReference>
<protein>
    <submittedName>
        <fullName evidence="2">Uncharacterized protein</fullName>
    </submittedName>
</protein>
<dbReference type="AlphaFoldDB" id="A0A9P8TU09"/>